<comment type="caution">
    <text evidence="1">The sequence shown here is derived from an EMBL/GenBank/DDBJ whole genome shotgun (WGS) entry which is preliminary data.</text>
</comment>
<gene>
    <name evidence="1" type="ORF">NPIL_96081</name>
</gene>
<accession>A0A8X6MR31</accession>
<protein>
    <submittedName>
        <fullName evidence="1">Uncharacterized protein</fullName>
    </submittedName>
</protein>
<sequence length="47" mass="5263">LTDTLSDFKSIFIPQVGFITCGKRTMLPHTGRQAADRLQPFGDHTML</sequence>
<dbReference type="Proteomes" id="UP000887013">
    <property type="component" value="Unassembled WGS sequence"/>
</dbReference>
<name>A0A8X6MR31_NEPPI</name>
<dbReference type="EMBL" id="BMAW01001219">
    <property type="protein sequence ID" value="GFS73171.1"/>
    <property type="molecule type" value="Genomic_DNA"/>
</dbReference>
<evidence type="ECO:0000313" key="2">
    <source>
        <dbReference type="Proteomes" id="UP000887013"/>
    </source>
</evidence>
<reference evidence="1" key="1">
    <citation type="submission" date="2020-08" db="EMBL/GenBank/DDBJ databases">
        <title>Multicomponent nature underlies the extraordinary mechanical properties of spider dragline silk.</title>
        <authorList>
            <person name="Kono N."/>
            <person name="Nakamura H."/>
            <person name="Mori M."/>
            <person name="Yoshida Y."/>
            <person name="Ohtoshi R."/>
            <person name="Malay A.D."/>
            <person name="Moran D.A.P."/>
            <person name="Tomita M."/>
            <person name="Numata K."/>
            <person name="Arakawa K."/>
        </authorList>
    </citation>
    <scope>NUCLEOTIDE SEQUENCE</scope>
</reference>
<proteinExistence type="predicted"/>
<organism evidence="1 2">
    <name type="scientific">Nephila pilipes</name>
    <name type="common">Giant wood spider</name>
    <name type="synonym">Nephila maculata</name>
    <dbReference type="NCBI Taxonomy" id="299642"/>
    <lineage>
        <taxon>Eukaryota</taxon>
        <taxon>Metazoa</taxon>
        <taxon>Ecdysozoa</taxon>
        <taxon>Arthropoda</taxon>
        <taxon>Chelicerata</taxon>
        <taxon>Arachnida</taxon>
        <taxon>Araneae</taxon>
        <taxon>Araneomorphae</taxon>
        <taxon>Entelegynae</taxon>
        <taxon>Araneoidea</taxon>
        <taxon>Nephilidae</taxon>
        <taxon>Nephila</taxon>
    </lineage>
</organism>
<keyword evidence="2" id="KW-1185">Reference proteome</keyword>
<evidence type="ECO:0000313" key="1">
    <source>
        <dbReference type="EMBL" id="GFS73171.1"/>
    </source>
</evidence>
<dbReference type="AlphaFoldDB" id="A0A8X6MR31"/>
<feature type="non-terminal residue" evidence="1">
    <location>
        <position position="1"/>
    </location>
</feature>